<organism evidence="2 3">
    <name type="scientific">Streptomyces albus (strain ATCC 21838 / DSM 41398 / FERM P-419 / JCM 4703 / NBRC 107858)</name>
    <dbReference type="NCBI Taxonomy" id="1081613"/>
    <lineage>
        <taxon>Bacteria</taxon>
        <taxon>Bacillati</taxon>
        <taxon>Actinomycetota</taxon>
        <taxon>Actinomycetes</taxon>
        <taxon>Kitasatosporales</taxon>
        <taxon>Streptomycetaceae</taxon>
        <taxon>Streptomyces</taxon>
    </lineage>
</organism>
<sequence length="38" mass="4023">MSKPCTSVPCAGFNSPTDENDIPSGSRINRTGALDRPM</sequence>
<feature type="region of interest" description="Disordered" evidence="1">
    <location>
        <begin position="1"/>
        <end position="38"/>
    </location>
</feature>
<dbReference type="Proteomes" id="UP000031523">
    <property type="component" value="Chromosome"/>
</dbReference>
<dbReference type="EMBL" id="CP010519">
    <property type="protein sequence ID" value="AJE84717.1"/>
    <property type="molecule type" value="Genomic_DNA"/>
</dbReference>
<protein>
    <submittedName>
        <fullName evidence="2">Uncharacterized protein</fullName>
    </submittedName>
</protein>
<dbReference type="AlphaFoldDB" id="A0A0B5F308"/>
<evidence type="ECO:0000256" key="1">
    <source>
        <dbReference type="SAM" id="MobiDB-lite"/>
    </source>
</evidence>
<evidence type="ECO:0000313" key="2">
    <source>
        <dbReference type="EMBL" id="AJE84717.1"/>
    </source>
</evidence>
<reference evidence="2 3" key="1">
    <citation type="submission" date="2015-01" db="EMBL/GenBank/DDBJ databases">
        <title>Enhanced salinomycin production by adjusting the supply of polyketide extender units in Streptomyce albus DSM 41398.</title>
        <authorList>
            <person name="Lu C."/>
        </authorList>
    </citation>
    <scope>NUCLEOTIDE SEQUENCE [LARGE SCALE GENOMIC DNA]</scope>
    <source>
        <strain evidence="3">ATCC 21838 / DSM 41398 / FERM P-419 / JCM 4703 / NBRC 107858</strain>
    </source>
</reference>
<proteinExistence type="predicted"/>
<name>A0A0B5F308_STRA4</name>
<accession>A0A0B5F308</accession>
<gene>
    <name evidence="2" type="ORF">SLNWT_4341</name>
</gene>
<keyword evidence="3" id="KW-1185">Reference proteome</keyword>
<evidence type="ECO:0000313" key="3">
    <source>
        <dbReference type="Proteomes" id="UP000031523"/>
    </source>
</evidence>
<dbReference type="KEGG" id="sals:SLNWT_4341"/>